<feature type="region of interest" description="Disordered" evidence="2">
    <location>
        <begin position="1"/>
        <end position="33"/>
    </location>
</feature>
<gene>
    <name evidence="3" type="ORF">Vbra_16554</name>
</gene>
<dbReference type="EMBL" id="CDMY01000531">
    <property type="protein sequence ID" value="CEM20906.1"/>
    <property type="molecule type" value="Genomic_DNA"/>
</dbReference>
<dbReference type="SUPFAM" id="SSF46565">
    <property type="entry name" value="Chaperone J-domain"/>
    <property type="match status" value="1"/>
</dbReference>
<feature type="region of interest" description="Disordered" evidence="2">
    <location>
        <begin position="125"/>
        <end position="209"/>
    </location>
</feature>
<name>A0A0G4FZT5_VITBC</name>
<dbReference type="Proteomes" id="UP000041254">
    <property type="component" value="Unassembled WGS sequence"/>
</dbReference>
<feature type="compositionally biased region" description="Low complexity" evidence="2">
    <location>
        <begin position="150"/>
        <end position="161"/>
    </location>
</feature>
<organism evidence="3 4">
    <name type="scientific">Vitrella brassicaformis (strain CCMP3155)</name>
    <dbReference type="NCBI Taxonomy" id="1169540"/>
    <lineage>
        <taxon>Eukaryota</taxon>
        <taxon>Sar</taxon>
        <taxon>Alveolata</taxon>
        <taxon>Colpodellida</taxon>
        <taxon>Vitrellaceae</taxon>
        <taxon>Vitrella</taxon>
    </lineage>
</organism>
<feature type="compositionally biased region" description="Basic and acidic residues" evidence="2">
    <location>
        <begin position="162"/>
        <end position="172"/>
    </location>
</feature>
<evidence type="ECO:0000256" key="1">
    <source>
        <dbReference type="SAM" id="Coils"/>
    </source>
</evidence>
<evidence type="ECO:0000256" key="2">
    <source>
        <dbReference type="SAM" id="MobiDB-lite"/>
    </source>
</evidence>
<feature type="compositionally biased region" description="Low complexity" evidence="2">
    <location>
        <begin position="577"/>
        <end position="590"/>
    </location>
</feature>
<keyword evidence="1" id="KW-0175">Coiled coil</keyword>
<feature type="compositionally biased region" description="Polar residues" evidence="2">
    <location>
        <begin position="17"/>
        <end position="31"/>
    </location>
</feature>
<dbReference type="InParanoid" id="A0A0G4FZT5"/>
<feature type="region of interest" description="Disordered" evidence="2">
    <location>
        <begin position="550"/>
        <end position="590"/>
    </location>
</feature>
<dbReference type="InterPro" id="IPR036869">
    <property type="entry name" value="J_dom_sf"/>
</dbReference>
<evidence type="ECO:0000313" key="4">
    <source>
        <dbReference type="Proteomes" id="UP000041254"/>
    </source>
</evidence>
<dbReference type="VEuPathDB" id="CryptoDB:Vbra_16554"/>
<sequence length="773" mass="87102">MTSSPMAASPPAEEQQQRTSSSNDSPQNGSRDQPLHLQVAATHRKAMVIIRSLRRQFPKQSYRSLLKVIKSQYKKKREKDLLPSDLLLALILYQNGGNKNMAVTMTETLIEGRDPEQALQDFLSKLDQQEGNTEVKMEDIDVDKEEEGPGRPSGSSSSSVGVKREAPDDQRPGKRSRFITIDLLSDDEEIREPSRGISPPQEQAEPDGGRVKMEVDEGAGANVGMGAGVGGPRDDGEVRALREKLEKRERQLQRLMQSLVHLAKTDDPYAALQLTDPIDDRAAFEGHLEDIGLFTFDLSGLPDQQVASQLQQKKTESVATVMQHIGAVRDVLDRPNGTLREMLSLAPEAPDSVLLFAYKGRVEALEGAKGCVRGAAEARAAFDKAKQKYDDDKMAEQAARDKKGQEDQERDEAQRLAEEARIAEQDHFLREVMAWLNRLPDAQENPFFCFGFAPSDKKLSTTSLDKNARKLKFKLHPDKYSTPESKTLADKAFKQVGLHEDSAKAKLNNSNIDLASYDWKRWGHPNGSRYGPIPAGIPFSYISPPNYESAKAKQQDAYAAPPPPPPPPGYHNHHQYHQQQQRQQQQQQQYNDLHVPQPAVLQIRHIDCSLTMVTVRLPDLSMMWHKKLEVLLTIRVAGPYPKGREPPLDEIRGEVVFQQHEYFLTEDRYRDRPVLDIELRNLPPYLDKAAFKGVYYFFTVLGPRWPQPEQGRRTRLIDCDELVECVTTDRLTKTKLQSMDLGALVGLMRRYQPQYSATTKKQAVSDLSGLLFG</sequence>
<reference evidence="3 4" key="1">
    <citation type="submission" date="2014-11" db="EMBL/GenBank/DDBJ databases">
        <authorList>
            <person name="Zhu J."/>
            <person name="Qi W."/>
            <person name="Song R."/>
        </authorList>
    </citation>
    <scope>NUCLEOTIDE SEQUENCE [LARGE SCALE GENOMIC DNA]</scope>
</reference>
<feature type="coiled-coil region" evidence="1">
    <location>
        <begin position="238"/>
        <end position="265"/>
    </location>
</feature>
<evidence type="ECO:0000313" key="3">
    <source>
        <dbReference type="EMBL" id="CEM20906.1"/>
    </source>
</evidence>
<accession>A0A0G4FZT5</accession>
<dbReference type="AlphaFoldDB" id="A0A0G4FZT5"/>
<keyword evidence="4" id="KW-1185">Reference proteome</keyword>
<protein>
    <recommendedName>
        <fullName evidence="5">J domain-containing protein</fullName>
    </recommendedName>
</protein>
<feature type="compositionally biased region" description="Pro residues" evidence="2">
    <location>
        <begin position="560"/>
        <end position="569"/>
    </location>
</feature>
<feature type="region of interest" description="Disordered" evidence="2">
    <location>
        <begin position="386"/>
        <end position="416"/>
    </location>
</feature>
<evidence type="ECO:0008006" key="5">
    <source>
        <dbReference type="Google" id="ProtNLM"/>
    </source>
</evidence>
<proteinExistence type="predicted"/>